<feature type="transmembrane region" description="Helical" evidence="6">
    <location>
        <begin position="154"/>
        <end position="182"/>
    </location>
</feature>
<dbReference type="Proteomes" id="UP000679779">
    <property type="component" value="Unassembled WGS sequence"/>
</dbReference>
<feature type="transmembrane region" description="Helical" evidence="6">
    <location>
        <begin position="306"/>
        <end position="331"/>
    </location>
</feature>
<evidence type="ECO:0000313" key="7">
    <source>
        <dbReference type="EMBL" id="GIO31389.1"/>
    </source>
</evidence>
<comment type="caution">
    <text evidence="7">The sequence shown here is derived from an EMBL/GenBank/DDBJ whole genome shotgun (WGS) entry which is preliminary data.</text>
</comment>
<dbReference type="InterPro" id="IPR014227">
    <property type="entry name" value="YtvI-like"/>
</dbReference>
<dbReference type="NCBIfam" id="TIGR02872">
    <property type="entry name" value="spore_ytvI"/>
    <property type="match status" value="1"/>
</dbReference>
<dbReference type="Pfam" id="PF01594">
    <property type="entry name" value="AI-2E_transport"/>
    <property type="match status" value="1"/>
</dbReference>
<reference evidence="7" key="1">
    <citation type="submission" date="2021-03" db="EMBL/GenBank/DDBJ databases">
        <title>Antimicrobial resistance genes in bacteria isolated from Japanese honey, and their potential for conferring macrolide and lincosamide resistance in the American foulbrood pathogen Paenibacillus larvae.</title>
        <authorList>
            <person name="Okamoto M."/>
            <person name="Kumagai M."/>
            <person name="Kanamori H."/>
            <person name="Takamatsu D."/>
        </authorList>
    </citation>
    <scope>NUCLEOTIDE SEQUENCE</scope>
    <source>
        <strain evidence="7">J2TS6</strain>
    </source>
</reference>
<feature type="transmembrane region" description="Helical" evidence="6">
    <location>
        <begin position="232"/>
        <end position="262"/>
    </location>
</feature>
<evidence type="ECO:0000256" key="3">
    <source>
        <dbReference type="ARBA" id="ARBA00022692"/>
    </source>
</evidence>
<comment type="similarity">
    <text evidence="2">Belongs to the autoinducer-2 exporter (AI-2E) (TC 2.A.86) family.</text>
</comment>
<feature type="transmembrane region" description="Helical" evidence="6">
    <location>
        <begin position="6"/>
        <end position="31"/>
    </location>
</feature>
<dbReference type="InterPro" id="IPR002549">
    <property type="entry name" value="AI-2E-like"/>
</dbReference>
<dbReference type="GO" id="GO:0055085">
    <property type="term" value="P:transmembrane transport"/>
    <property type="evidence" value="ECO:0007669"/>
    <property type="project" value="TreeGrafter"/>
</dbReference>
<dbReference type="EMBL" id="BORQ01000003">
    <property type="protein sequence ID" value="GIO31389.1"/>
    <property type="molecule type" value="Genomic_DNA"/>
</dbReference>
<keyword evidence="8" id="KW-1185">Reference proteome</keyword>
<dbReference type="PANTHER" id="PTHR21716:SF68">
    <property type="entry name" value="TRANSPORT PROTEIN YTVI-RELATED"/>
    <property type="match status" value="1"/>
</dbReference>
<feature type="transmembrane region" description="Helical" evidence="6">
    <location>
        <begin position="203"/>
        <end position="226"/>
    </location>
</feature>
<evidence type="ECO:0000256" key="6">
    <source>
        <dbReference type="SAM" id="Phobius"/>
    </source>
</evidence>
<protein>
    <submittedName>
        <fullName evidence="7">Sporulation integral membrane protein YtvI</fullName>
    </submittedName>
</protein>
<keyword evidence="4 6" id="KW-1133">Transmembrane helix</keyword>
<feature type="transmembrane region" description="Helical" evidence="6">
    <location>
        <begin position="269"/>
        <end position="286"/>
    </location>
</feature>
<gene>
    <name evidence="7" type="ORF">J2TS6_25300</name>
</gene>
<dbReference type="GO" id="GO:0016020">
    <property type="term" value="C:membrane"/>
    <property type="evidence" value="ECO:0007669"/>
    <property type="project" value="UniProtKB-SubCell"/>
</dbReference>
<feature type="transmembrane region" description="Helical" evidence="6">
    <location>
        <begin position="52"/>
        <end position="74"/>
    </location>
</feature>
<keyword evidence="5 6" id="KW-0472">Membrane</keyword>
<organism evidence="7 8">
    <name type="scientific">Paenibacillus albilobatus</name>
    <dbReference type="NCBI Taxonomy" id="2716884"/>
    <lineage>
        <taxon>Bacteria</taxon>
        <taxon>Bacillati</taxon>
        <taxon>Bacillota</taxon>
        <taxon>Bacilli</taxon>
        <taxon>Bacillales</taxon>
        <taxon>Paenibacillaceae</taxon>
        <taxon>Paenibacillus</taxon>
    </lineage>
</organism>
<dbReference type="PANTHER" id="PTHR21716">
    <property type="entry name" value="TRANSMEMBRANE PROTEIN"/>
    <property type="match status" value="1"/>
</dbReference>
<sequence length="343" mass="37481">MSGKQLLLIGIGLALLYVMFTAGAPFLLAALVAISLEPVHVMMMGKLKWNRVAAASLTCTLFLLLVLLLVYMLGLQVLGQLVAYWENAPSYFAAANDFAQQTMTQARGWLDRIQPDLAESLRTLLSSVTKYAESFANTLSSSFLHFAKGIPGTFVFFVVFFVAVYLFSFGLPAIRSGILSLFEDEMQGQIQQVLHSLKRSIFGFLQAQMILSAFTYVVTLTGLLILEIHYPLAIALLVMFVDILPILGVGSVLIPWAVYLFIVGDNYTGFGLSLLFIVITVARRVLEPKVIGDSVGIGALSALISMYIGFKLVGVIGVFIGPLVVIIYSAVRKAGLFQIKIKF</sequence>
<evidence type="ECO:0000256" key="5">
    <source>
        <dbReference type="ARBA" id="ARBA00023136"/>
    </source>
</evidence>
<comment type="subcellular location">
    <subcellularLocation>
        <location evidence="1">Membrane</location>
        <topology evidence="1">Multi-pass membrane protein</topology>
    </subcellularLocation>
</comment>
<evidence type="ECO:0000256" key="2">
    <source>
        <dbReference type="ARBA" id="ARBA00009773"/>
    </source>
</evidence>
<proteinExistence type="inferred from homology"/>
<dbReference type="RefSeq" id="WP_160043238.1">
    <property type="nucleotide sequence ID" value="NZ_BORQ01000003.1"/>
</dbReference>
<accession>A0A920CBX5</accession>
<name>A0A920CBX5_9BACL</name>
<dbReference type="AlphaFoldDB" id="A0A920CBX5"/>
<evidence type="ECO:0000313" key="8">
    <source>
        <dbReference type="Proteomes" id="UP000679779"/>
    </source>
</evidence>
<keyword evidence="3 6" id="KW-0812">Transmembrane</keyword>
<evidence type="ECO:0000256" key="1">
    <source>
        <dbReference type="ARBA" id="ARBA00004141"/>
    </source>
</evidence>
<evidence type="ECO:0000256" key="4">
    <source>
        <dbReference type="ARBA" id="ARBA00022989"/>
    </source>
</evidence>